<evidence type="ECO:0000313" key="8">
    <source>
        <dbReference type="Proteomes" id="UP000596035"/>
    </source>
</evidence>
<keyword evidence="7" id="KW-1185">Reference proteome</keyword>
<keyword evidence="3" id="KW-0804">Transcription</keyword>
<dbReference type="OrthoDB" id="9801546at2"/>
<dbReference type="RefSeq" id="WP_066533891.1">
    <property type="nucleotide sequence ID" value="NZ_CAPVCI010000019.1"/>
</dbReference>
<dbReference type="AlphaFoldDB" id="A0A1Z2XQ27"/>
<evidence type="ECO:0000256" key="1">
    <source>
        <dbReference type="ARBA" id="ARBA00023015"/>
    </source>
</evidence>
<dbReference type="SUPFAM" id="SSF46785">
    <property type="entry name" value="Winged helix' DNA-binding domain"/>
    <property type="match status" value="1"/>
</dbReference>
<organism evidence="6 8">
    <name type="scientific">Acutalibacter muris</name>
    <dbReference type="NCBI Taxonomy" id="1796620"/>
    <lineage>
        <taxon>Bacteria</taxon>
        <taxon>Bacillati</taxon>
        <taxon>Bacillota</taxon>
        <taxon>Clostridia</taxon>
        <taxon>Eubacteriales</taxon>
        <taxon>Acutalibacteraceae</taxon>
        <taxon>Acutalibacter</taxon>
    </lineage>
</organism>
<dbReference type="InterPro" id="IPR036388">
    <property type="entry name" value="WH-like_DNA-bd_sf"/>
</dbReference>
<dbReference type="Gene3D" id="1.10.10.10">
    <property type="entry name" value="Winged helix-like DNA-binding domain superfamily/Winged helix DNA-binding domain"/>
    <property type="match status" value="1"/>
</dbReference>
<dbReference type="CDD" id="cd07377">
    <property type="entry name" value="WHTH_GntR"/>
    <property type="match status" value="1"/>
</dbReference>
<dbReference type="Proteomes" id="UP000596035">
    <property type="component" value="Chromosome"/>
</dbReference>
<keyword evidence="2" id="KW-0238">DNA-binding</keyword>
<keyword evidence="1" id="KW-0805">Transcription regulation</keyword>
<evidence type="ECO:0000313" key="5">
    <source>
        <dbReference type="EMBL" id="ASB40514.1"/>
    </source>
</evidence>
<dbReference type="SMART" id="SM00345">
    <property type="entry name" value="HTH_GNTR"/>
    <property type="match status" value="1"/>
</dbReference>
<dbReference type="Pfam" id="PF00392">
    <property type="entry name" value="GntR"/>
    <property type="match status" value="1"/>
</dbReference>
<gene>
    <name evidence="5" type="ORF">ADH66_07475</name>
    <name evidence="6" type="ORF">I5Q82_17525</name>
</gene>
<evidence type="ECO:0000313" key="7">
    <source>
        <dbReference type="Proteomes" id="UP000196710"/>
    </source>
</evidence>
<reference evidence="5" key="1">
    <citation type="journal article" date="2017" name="Genome Announc.">
        <title>High-Quality Whole-Genome Sequences of the Oligo-Mouse-Microbiota Bacterial Community.</title>
        <authorList>
            <person name="Garzetti D."/>
            <person name="Brugiroux S."/>
            <person name="Bunk B."/>
            <person name="Pukall R."/>
            <person name="McCoy K.D."/>
            <person name="Macpherson A.J."/>
            <person name="Stecher B."/>
        </authorList>
    </citation>
    <scope>NUCLEOTIDE SEQUENCE</scope>
    <source>
        <strain evidence="5">KB18</strain>
    </source>
</reference>
<evidence type="ECO:0000256" key="2">
    <source>
        <dbReference type="ARBA" id="ARBA00023125"/>
    </source>
</evidence>
<dbReference type="Proteomes" id="UP000196710">
    <property type="component" value="Chromosome"/>
</dbReference>
<reference evidence="6 8" key="3">
    <citation type="submission" date="2020-11" db="EMBL/GenBank/DDBJ databases">
        <title>Closed and high quality bacterial genomes of the OMM12 community.</title>
        <authorList>
            <person name="Marbouty M."/>
            <person name="Lamy-Besnier Q."/>
            <person name="Debarbieux L."/>
            <person name="Koszul R."/>
        </authorList>
    </citation>
    <scope>NUCLEOTIDE SEQUENCE [LARGE SCALE GENOMIC DNA]</scope>
    <source>
        <strain evidence="6 8">KB18</strain>
    </source>
</reference>
<evidence type="ECO:0000259" key="4">
    <source>
        <dbReference type="PROSITE" id="PS50949"/>
    </source>
</evidence>
<dbReference type="EMBL" id="CP065321">
    <property type="protein sequence ID" value="QQR29798.1"/>
    <property type="molecule type" value="Genomic_DNA"/>
</dbReference>
<dbReference type="PANTHER" id="PTHR38445">
    <property type="entry name" value="HTH-TYPE TRANSCRIPTIONAL REPRESSOR YTRA"/>
    <property type="match status" value="1"/>
</dbReference>
<dbReference type="GO" id="GO:0003700">
    <property type="term" value="F:DNA-binding transcription factor activity"/>
    <property type="evidence" value="ECO:0007669"/>
    <property type="project" value="InterPro"/>
</dbReference>
<dbReference type="KEGG" id="amur:ADH66_07475"/>
<feature type="domain" description="HTH gntR-type" evidence="4">
    <location>
        <begin position="10"/>
        <end position="78"/>
    </location>
</feature>
<sequence>MFVIDYKCGLPIFEQIYRSVITLGAAGAFGDSGQLPSVRAVAKELGVNPNTVQKAYSMLERDGLIHSLPGKGSFLSKPQAAMDKRRSNALDMAANAMREAISCGITREELIELLSGLTDPEKEGNS</sequence>
<evidence type="ECO:0000256" key="3">
    <source>
        <dbReference type="ARBA" id="ARBA00023163"/>
    </source>
</evidence>
<dbReference type="GO" id="GO:0003677">
    <property type="term" value="F:DNA binding"/>
    <property type="evidence" value="ECO:0007669"/>
    <property type="project" value="UniProtKB-KW"/>
</dbReference>
<name>A0A1Z2XQ27_9FIRM</name>
<proteinExistence type="predicted"/>
<reference evidence="7" key="2">
    <citation type="submission" date="2017-05" db="EMBL/GenBank/DDBJ databases">
        <title>Improved OligoMM genomes.</title>
        <authorList>
            <person name="Garzetti D."/>
        </authorList>
    </citation>
    <scope>NUCLEOTIDE SEQUENCE [LARGE SCALE GENOMIC DNA]</scope>
    <source>
        <strain evidence="7">KB18</strain>
    </source>
</reference>
<dbReference type="PRINTS" id="PR00035">
    <property type="entry name" value="HTHGNTR"/>
</dbReference>
<dbReference type="PROSITE" id="PS50949">
    <property type="entry name" value="HTH_GNTR"/>
    <property type="match status" value="1"/>
</dbReference>
<dbReference type="InterPro" id="IPR036390">
    <property type="entry name" value="WH_DNA-bd_sf"/>
</dbReference>
<protein>
    <submittedName>
        <fullName evidence="6">GntR family transcriptional regulator</fullName>
    </submittedName>
</protein>
<evidence type="ECO:0000313" key="6">
    <source>
        <dbReference type="EMBL" id="QQR29798.1"/>
    </source>
</evidence>
<dbReference type="PANTHER" id="PTHR38445:SF9">
    <property type="entry name" value="HTH-TYPE TRANSCRIPTIONAL REPRESSOR YTRA"/>
    <property type="match status" value="1"/>
</dbReference>
<dbReference type="InterPro" id="IPR000524">
    <property type="entry name" value="Tscrpt_reg_HTH_GntR"/>
</dbReference>
<accession>A0A1Z2XQ27</accession>
<dbReference type="EMBL" id="CP021422">
    <property type="protein sequence ID" value="ASB40514.1"/>
    <property type="molecule type" value="Genomic_DNA"/>
</dbReference>